<dbReference type="KEGG" id="abas:ACPOL_3538"/>
<dbReference type="Pfam" id="PF00563">
    <property type="entry name" value="EAL"/>
    <property type="match status" value="1"/>
</dbReference>
<dbReference type="CDD" id="cd00130">
    <property type="entry name" value="PAS"/>
    <property type="match status" value="1"/>
</dbReference>
<dbReference type="PANTHER" id="PTHR44757:SF2">
    <property type="entry name" value="BIOFILM ARCHITECTURE MAINTENANCE PROTEIN MBAA"/>
    <property type="match status" value="1"/>
</dbReference>
<dbReference type="GO" id="GO:0003824">
    <property type="term" value="F:catalytic activity"/>
    <property type="evidence" value="ECO:0007669"/>
    <property type="project" value="UniProtKB-ARBA"/>
</dbReference>
<name>A0A2Z5G0Y4_9BACT</name>
<dbReference type="SUPFAM" id="SSF55785">
    <property type="entry name" value="PYP-like sensor domain (PAS domain)"/>
    <property type="match status" value="1"/>
</dbReference>
<dbReference type="FunFam" id="3.30.70.270:FF:000001">
    <property type="entry name" value="Diguanylate cyclase domain protein"/>
    <property type="match status" value="1"/>
</dbReference>
<dbReference type="InterPro" id="IPR013656">
    <property type="entry name" value="PAS_4"/>
</dbReference>
<feature type="domain" description="EAL" evidence="2">
    <location>
        <begin position="355"/>
        <end position="609"/>
    </location>
</feature>
<dbReference type="PANTHER" id="PTHR44757">
    <property type="entry name" value="DIGUANYLATE CYCLASE DGCP"/>
    <property type="match status" value="1"/>
</dbReference>
<reference evidence="4 5" key="1">
    <citation type="journal article" date="2018" name="Front. Microbiol.">
        <title>Hydrolytic Capabilities as a Key to Environmental Success: Chitinolytic and Cellulolytic Acidobacteria From Acidic Sub-arctic Soils and Boreal Peatlands.</title>
        <authorList>
            <person name="Belova S.E."/>
            <person name="Ravin N.V."/>
            <person name="Pankratov T.A."/>
            <person name="Rakitin A.L."/>
            <person name="Ivanova A.A."/>
            <person name="Beletsky A.V."/>
            <person name="Mardanov A.V."/>
            <person name="Sinninghe Damste J.S."/>
            <person name="Dedysh S.N."/>
        </authorList>
    </citation>
    <scope>NUCLEOTIDE SEQUENCE [LARGE SCALE GENOMIC DNA]</scope>
    <source>
        <strain evidence="4 5">SBC82</strain>
    </source>
</reference>
<dbReference type="InterPro" id="IPR001633">
    <property type="entry name" value="EAL_dom"/>
</dbReference>
<feature type="domain" description="PAC" evidence="1">
    <location>
        <begin position="129"/>
        <end position="181"/>
    </location>
</feature>
<dbReference type="InterPro" id="IPR029787">
    <property type="entry name" value="Nucleotide_cyclase"/>
</dbReference>
<gene>
    <name evidence="4" type="ORF">ACPOL_3538</name>
</gene>
<dbReference type="SMART" id="SM00267">
    <property type="entry name" value="GGDEF"/>
    <property type="match status" value="1"/>
</dbReference>
<proteinExistence type="predicted"/>
<dbReference type="EMBL" id="CP030840">
    <property type="protein sequence ID" value="AXC12823.1"/>
    <property type="molecule type" value="Genomic_DNA"/>
</dbReference>
<dbReference type="OrthoDB" id="101222at2"/>
<dbReference type="RefSeq" id="WP_150133032.1">
    <property type="nucleotide sequence ID" value="NZ_CP030840.1"/>
</dbReference>
<dbReference type="PROSITE" id="PS50113">
    <property type="entry name" value="PAC"/>
    <property type="match status" value="1"/>
</dbReference>
<dbReference type="InterPro" id="IPR052155">
    <property type="entry name" value="Biofilm_reg_signaling"/>
</dbReference>
<dbReference type="Pfam" id="PF00990">
    <property type="entry name" value="GGDEF"/>
    <property type="match status" value="1"/>
</dbReference>
<dbReference type="InterPro" id="IPR000160">
    <property type="entry name" value="GGDEF_dom"/>
</dbReference>
<evidence type="ECO:0000259" key="2">
    <source>
        <dbReference type="PROSITE" id="PS50883"/>
    </source>
</evidence>
<evidence type="ECO:0000259" key="3">
    <source>
        <dbReference type="PROSITE" id="PS50887"/>
    </source>
</evidence>
<dbReference type="NCBIfam" id="TIGR00229">
    <property type="entry name" value="sensory_box"/>
    <property type="match status" value="1"/>
</dbReference>
<dbReference type="CDD" id="cd01948">
    <property type="entry name" value="EAL"/>
    <property type="match status" value="1"/>
</dbReference>
<accession>A0A2Z5G0Y4</accession>
<protein>
    <submittedName>
        <fullName evidence="4">Diguanylate cyclase/phosphodiesterase (GGDEF &amp; EAL domains) with PAS/PAC sensor(S)</fullName>
    </submittedName>
</protein>
<dbReference type="Proteomes" id="UP000253606">
    <property type="component" value="Chromosome"/>
</dbReference>
<dbReference type="NCBIfam" id="TIGR00254">
    <property type="entry name" value="GGDEF"/>
    <property type="match status" value="1"/>
</dbReference>
<dbReference type="Gene3D" id="3.20.20.450">
    <property type="entry name" value="EAL domain"/>
    <property type="match status" value="1"/>
</dbReference>
<evidence type="ECO:0000313" key="4">
    <source>
        <dbReference type="EMBL" id="AXC12823.1"/>
    </source>
</evidence>
<feature type="domain" description="GGDEF" evidence="3">
    <location>
        <begin position="213"/>
        <end position="346"/>
    </location>
</feature>
<organism evidence="4 5">
    <name type="scientific">Acidisarcina polymorpha</name>
    <dbReference type="NCBI Taxonomy" id="2211140"/>
    <lineage>
        <taxon>Bacteria</taxon>
        <taxon>Pseudomonadati</taxon>
        <taxon>Acidobacteriota</taxon>
        <taxon>Terriglobia</taxon>
        <taxon>Terriglobales</taxon>
        <taxon>Acidobacteriaceae</taxon>
        <taxon>Acidisarcina</taxon>
    </lineage>
</organism>
<dbReference type="Pfam" id="PF08448">
    <property type="entry name" value="PAS_4"/>
    <property type="match status" value="1"/>
</dbReference>
<dbReference type="SMART" id="SM00052">
    <property type="entry name" value="EAL"/>
    <property type="match status" value="1"/>
</dbReference>
<sequence length="628" mass="69684">MIAIQLLAGVSNHWVRAKITGSAPRDAAWIGTFTLVVIGLVALKSIANRRYQTDRDLLEAFLEHIPDNVFFKDRNSRFIRISRAMADYCGLAHPSQAVNKTDSDIFSSEHAARALADEQEIILTGEPVIGVEEKETWPDGHESWVLTTKVPLKDRRGQIIGTMGIAHNITDRKLAEAKIHHMALHDALTGLPNRILLEDRLTQATVQAARDQTRLSVLMLDLDRFKNVNDSFGHRVGDRLLEAVSKRLRACLRDSDIVARLGGDEFIIAAPMSSDDKGGERVAQKILAALIEPFQIEGRDLRISGSVGICAYPTDGENPQALLRSADAAMYEAKKLGRGAYRSFASDLTDTARTRRNLENDLLQACARGEFVLYYQPLVSTVRGVITGVEALLRWDHPIYGLTPPGQFIPQLEEMGLMVEVGKWVLRTACMQNVMWQKERLSPVRVAVNVSAQQFYGGDIVDAVDQVLRETELDAKYLELELTETLTLDASENTVAIMQDLKSLGVSLSLDDFGTGWSSLSYLSRFPLDRLKIDRSFMRDIASRPAARAVVGGIINLGRSLHLDCIGEGVETRQQLDYLREQQCSEVQGFLYSPPLPVADCSTLLRFGLPGFIDEPNAYLEEPAGSNQ</sequence>
<dbReference type="InterPro" id="IPR000014">
    <property type="entry name" value="PAS"/>
</dbReference>
<dbReference type="AlphaFoldDB" id="A0A2Z5G0Y4"/>
<dbReference type="InterPro" id="IPR043128">
    <property type="entry name" value="Rev_trsase/Diguanyl_cyclase"/>
</dbReference>
<evidence type="ECO:0000313" key="5">
    <source>
        <dbReference type="Proteomes" id="UP000253606"/>
    </source>
</evidence>
<dbReference type="Gene3D" id="3.30.70.270">
    <property type="match status" value="1"/>
</dbReference>
<dbReference type="PROSITE" id="PS50883">
    <property type="entry name" value="EAL"/>
    <property type="match status" value="1"/>
</dbReference>
<dbReference type="SUPFAM" id="SSF55073">
    <property type="entry name" value="Nucleotide cyclase"/>
    <property type="match status" value="1"/>
</dbReference>
<dbReference type="Gene3D" id="3.30.450.20">
    <property type="entry name" value="PAS domain"/>
    <property type="match status" value="1"/>
</dbReference>
<dbReference type="InterPro" id="IPR035919">
    <property type="entry name" value="EAL_sf"/>
</dbReference>
<keyword evidence="5" id="KW-1185">Reference proteome</keyword>
<dbReference type="SUPFAM" id="SSF141868">
    <property type="entry name" value="EAL domain-like"/>
    <property type="match status" value="1"/>
</dbReference>
<dbReference type="InterPro" id="IPR000700">
    <property type="entry name" value="PAS-assoc_C"/>
</dbReference>
<dbReference type="PROSITE" id="PS50887">
    <property type="entry name" value="GGDEF"/>
    <property type="match status" value="1"/>
</dbReference>
<evidence type="ECO:0000259" key="1">
    <source>
        <dbReference type="PROSITE" id="PS50113"/>
    </source>
</evidence>
<dbReference type="InterPro" id="IPR035965">
    <property type="entry name" value="PAS-like_dom_sf"/>
</dbReference>
<dbReference type="CDD" id="cd01949">
    <property type="entry name" value="GGDEF"/>
    <property type="match status" value="1"/>
</dbReference>